<comment type="caution">
    <text evidence="1">The sequence shown here is derived from an EMBL/GenBank/DDBJ whole genome shotgun (WGS) entry which is preliminary data.</text>
</comment>
<gene>
    <name evidence="1" type="ORF">ANN_04458</name>
</gene>
<protein>
    <submittedName>
        <fullName evidence="1">Uncharacterized protein</fullName>
    </submittedName>
</protein>
<name>A0ABQ8TAJ4_PERAM</name>
<keyword evidence="2" id="KW-1185">Reference proteome</keyword>
<dbReference type="EMBL" id="JAJSOF020000013">
    <property type="protein sequence ID" value="KAJ4442865.1"/>
    <property type="molecule type" value="Genomic_DNA"/>
</dbReference>
<organism evidence="1 2">
    <name type="scientific">Periplaneta americana</name>
    <name type="common">American cockroach</name>
    <name type="synonym">Blatta americana</name>
    <dbReference type="NCBI Taxonomy" id="6978"/>
    <lineage>
        <taxon>Eukaryota</taxon>
        <taxon>Metazoa</taxon>
        <taxon>Ecdysozoa</taxon>
        <taxon>Arthropoda</taxon>
        <taxon>Hexapoda</taxon>
        <taxon>Insecta</taxon>
        <taxon>Pterygota</taxon>
        <taxon>Neoptera</taxon>
        <taxon>Polyneoptera</taxon>
        <taxon>Dictyoptera</taxon>
        <taxon>Blattodea</taxon>
        <taxon>Blattoidea</taxon>
        <taxon>Blattidae</taxon>
        <taxon>Blattinae</taxon>
        <taxon>Periplaneta</taxon>
    </lineage>
</organism>
<evidence type="ECO:0000313" key="1">
    <source>
        <dbReference type="EMBL" id="KAJ4442865.1"/>
    </source>
</evidence>
<sequence>MIVVTVVKLIASADKSDTGLNHAPTVGVSLNEFTGTLNLRSFGLNVVFERLRLNIGNICLASNSHLQASANSATSSPPHTTAAGLKTILRYVLDIARVIDADLTFQNQVLASPDWKDMELWASITYTSGRQHTLKCAKGKRSRPMCPVVQEEECESKFHNHKEQPKIEAGNVRSHKYVYANDIKFVEYQDLWFVHYCNRVIIGNTILKQELKDMWIWRTMERVKWTDRIRDEAVLERMSEERMMLKLIWKKRRN</sequence>
<dbReference type="Proteomes" id="UP001148838">
    <property type="component" value="Unassembled WGS sequence"/>
</dbReference>
<evidence type="ECO:0000313" key="2">
    <source>
        <dbReference type="Proteomes" id="UP001148838"/>
    </source>
</evidence>
<proteinExistence type="predicted"/>
<accession>A0ABQ8TAJ4</accession>
<reference evidence="1 2" key="1">
    <citation type="journal article" date="2022" name="Allergy">
        <title>Genome assembly and annotation of Periplaneta americana reveal a comprehensive cockroach allergen profile.</title>
        <authorList>
            <person name="Wang L."/>
            <person name="Xiong Q."/>
            <person name="Saelim N."/>
            <person name="Wang L."/>
            <person name="Nong W."/>
            <person name="Wan A.T."/>
            <person name="Shi M."/>
            <person name="Liu X."/>
            <person name="Cao Q."/>
            <person name="Hui J.H.L."/>
            <person name="Sookrung N."/>
            <person name="Leung T.F."/>
            <person name="Tungtrongchitr A."/>
            <person name="Tsui S.K.W."/>
        </authorList>
    </citation>
    <scope>NUCLEOTIDE SEQUENCE [LARGE SCALE GENOMIC DNA]</scope>
    <source>
        <strain evidence="1">PWHHKU_190912</strain>
    </source>
</reference>